<dbReference type="Proteomes" id="UP000007319">
    <property type="component" value="Chromosome"/>
</dbReference>
<name>A0A9P1JQG0_9PROT</name>
<keyword evidence="2" id="KW-1185">Reference proteome</keyword>
<evidence type="ECO:0000313" key="1">
    <source>
        <dbReference type="EMBL" id="CCC97700.1"/>
    </source>
</evidence>
<reference evidence="1 2" key="1">
    <citation type="journal article" date="2011" name="PLoS Genet.">
        <title>Azospirillum genomes reveal transition of bacteria from aquatic to terrestrial environments.</title>
        <authorList>
            <person name="Wisniewski-Dye F."/>
            <person name="Borziak K."/>
            <person name="Khalsa-Moyers G."/>
            <person name="Alexandre G."/>
            <person name="Sukharnikov L.O."/>
            <person name="Wuichet K."/>
            <person name="Hurst G.B."/>
            <person name="McDonald W.H."/>
            <person name="Robertson J.S."/>
            <person name="Barbe V."/>
            <person name="Calteau A."/>
            <person name="Rouy Z."/>
            <person name="Mangenot S."/>
            <person name="Prigent-Combaret C."/>
            <person name="Normand P."/>
            <person name="Boyer M."/>
            <person name="Siguier P."/>
            <person name="Dessaux Y."/>
            <person name="Elmerich C."/>
            <person name="Condemine G."/>
            <person name="Krishnen G."/>
            <person name="Kennedy I."/>
            <person name="Paterson A.H."/>
            <person name="Gonzalez V."/>
            <person name="Mavingui P."/>
            <person name="Zhulin I.B."/>
        </authorList>
    </citation>
    <scope>NUCLEOTIDE SEQUENCE [LARGE SCALE GENOMIC DNA]</scope>
    <source>
        <strain evidence="1 2">Sp245</strain>
    </source>
</reference>
<dbReference type="KEGG" id="abs:AZOBR_100086"/>
<dbReference type="EMBL" id="HE577327">
    <property type="protein sequence ID" value="CCC97700.1"/>
    <property type="molecule type" value="Genomic_DNA"/>
</dbReference>
<dbReference type="AlphaFoldDB" id="A0A9P1JQG0"/>
<sequence length="21" mass="2424">MRPKAHACRMPVCCFMATRLT</sequence>
<evidence type="ECO:0000313" key="2">
    <source>
        <dbReference type="Proteomes" id="UP000007319"/>
    </source>
</evidence>
<proteinExistence type="predicted"/>
<gene>
    <name evidence="1" type="ORF">AZOBR_100086</name>
</gene>
<accession>A0A9P1JQG0</accession>
<organism evidence="1 2">
    <name type="scientific">Azospirillum baldaniorum</name>
    <dbReference type="NCBI Taxonomy" id="1064539"/>
    <lineage>
        <taxon>Bacteria</taxon>
        <taxon>Pseudomonadati</taxon>
        <taxon>Pseudomonadota</taxon>
        <taxon>Alphaproteobacteria</taxon>
        <taxon>Rhodospirillales</taxon>
        <taxon>Azospirillaceae</taxon>
        <taxon>Azospirillum</taxon>
    </lineage>
</organism>
<protein>
    <submittedName>
        <fullName evidence="1">Uncharacterized protein</fullName>
    </submittedName>
</protein>